<proteinExistence type="predicted"/>
<accession>A0ABW0QFR7</accession>
<keyword evidence="3" id="KW-1185">Reference proteome</keyword>
<comment type="caution">
    <text evidence="2">The sequence shown here is derived from an EMBL/GenBank/DDBJ whole genome shotgun (WGS) entry which is preliminary data.</text>
</comment>
<evidence type="ECO:0000256" key="1">
    <source>
        <dbReference type="SAM" id="Phobius"/>
    </source>
</evidence>
<protein>
    <recommendedName>
        <fullName evidence="4">DUF2637 domain-containing protein</fullName>
    </recommendedName>
</protein>
<keyword evidence="1" id="KW-0472">Membrane</keyword>
<dbReference type="EMBL" id="JBHSMX010000066">
    <property type="protein sequence ID" value="MFC5523776.1"/>
    <property type="molecule type" value="Genomic_DNA"/>
</dbReference>
<evidence type="ECO:0000313" key="3">
    <source>
        <dbReference type="Proteomes" id="UP001596084"/>
    </source>
</evidence>
<feature type="transmembrane region" description="Helical" evidence="1">
    <location>
        <begin position="31"/>
        <end position="51"/>
    </location>
</feature>
<sequence>MTRSKIILLRCSMLELLDTGRMAHKVGKWRGAVAIAYAFGLAIGATLIDKLTDLVPTIGKAVVTTGTSNPLVWIAVGLDVAAMLLALFGTWQLYRDFEHGDYQEEAERYKREGW</sequence>
<gene>
    <name evidence="2" type="ORF">ACFPP7_23070</name>
</gene>
<keyword evidence="1" id="KW-0812">Transmembrane</keyword>
<evidence type="ECO:0000313" key="2">
    <source>
        <dbReference type="EMBL" id="MFC5523776.1"/>
    </source>
</evidence>
<organism evidence="2 3">
    <name type="scientific">Polaromonas jejuensis</name>
    <dbReference type="NCBI Taxonomy" id="457502"/>
    <lineage>
        <taxon>Bacteria</taxon>
        <taxon>Pseudomonadati</taxon>
        <taxon>Pseudomonadota</taxon>
        <taxon>Betaproteobacteria</taxon>
        <taxon>Burkholderiales</taxon>
        <taxon>Comamonadaceae</taxon>
        <taxon>Polaromonas</taxon>
    </lineage>
</organism>
<dbReference type="RefSeq" id="WP_218017500.1">
    <property type="nucleotide sequence ID" value="NZ_JBHSMX010000066.1"/>
</dbReference>
<evidence type="ECO:0008006" key="4">
    <source>
        <dbReference type="Google" id="ProtNLM"/>
    </source>
</evidence>
<dbReference type="Proteomes" id="UP001596084">
    <property type="component" value="Unassembled WGS sequence"/>
</dbReference>
<name>A0ABW0QFR7_9BURK</name>
<feature type="transmembrane region" description="Helical" evidence="1">
    <location>
        <begin position="71"/>
        <end position="94"/>
    </location>
</feature>
<reference evidence="3" key="1">
    <citation type="journal article" date="2019" name="Int. J. Syst. Evol. Microbiol.">
        <title>The Global Catalogue of Microorganisms (GCM) 10K type strain sequencing project: providing services to taxonomists for standard genome sequencing and annotation.</title>
        <authorList>
            <consortium name="The Broad Institute Genomics Platform"/>
            <consortium name="The Broad Institute Genome Sequencing Center for Infectious Disease"/>
            <person name="Wu L."/>
            <person name="Ma J."/>
        </authorList>
    </citation>
    <scope>NUCLEOTIDE SEQUENCE [LARGE SCALE GENOMIC DNA]</scope>
    <source>
        <strain evidence="3">CGMCC 4.7277</strain>
    </source>
</reference>
<keyword evidence="1" id="KW-1133">Transmembrane helix</keyword>